<dbReference type="InterPro" id="IPR005064">
    <property type="entry name" value="BUG"/>
</dbReference>
<reference evidence="2 3" key="1">
    <citation type="submission" date="2017-05" db="EMBL/GenBank/DDBJ databases">
        <title>Polyphasic characterization of four soil-derived phenanthrene-degrading Acidovorax strains and proposal of Acidovorax phenanthrenivorans sp. nov.</title>
        <authorList>
            <person name="Singleton D.R."/>
            <person name="Lee J."/>
            <person name="Dickey A.N."/>
            <person name="Stroud A."/>
            <person name="Scholl E.H."/>
            <person name="Wright F.A."/>
            <person name="Aitken M.D."/>
        </authorList>
    </citation>
    <scope>NUCLEOTIDE SEQUENCE [LARGE SCALE GENOMIC DNA]</scope>
    <source>
        <strain evidence="2">NA3</strain>
    </source>
</reference>
<dbReference type="Gene3D" id="3.40.190.10">
    <property type="entry name" value="Periplasmic binding protein-like II"/>
    <property type="match status" value="1"/>
</dbReference>
<accession>A0A240TPX0</accession>
<accession>A0A240U1A0</accession>
<sequence>METIHATQNPSRHGPRNRIGAFGCNGPGRLPQKGCQVHRALRCWRPSRYGGPRGGTMPDGSAGTGRGSEQQVRWQRRGCLPGTAEEQSIRWACIHRLGRLHAVHTPQINKAVKGLLTITNNLFNLQRYFAVKFSLNCSSYFKASANYRSSKDILPVSLIARAQRFIVVHPKTGVNTLQAFVSLLKKKPGEFTYGSSGIGSTHHLTMAALKSALSLDVRHMPFRSSGQSTPALVGGQVEFSVAALPSISGFVKSGQFKVLVSNAPTRFTQAPDIPAIAEVVKMPEVIKTFHTTVIDPVGAGPGRIRQGDRARADVQGRQGRRSENRLVAHAWPSVTGLSDVAGTALGV</sequence>
<dbReference type="KEGG" id="acip:CBP36_05955"/>
<dbReference type="PANTHER" id="PTHR42928:SF5">
    <property type="entry name" value="BLR1237 PROTEIN"/>
    <property type="match status" value="1"/>
</dbReference>
<dbReference type="Proteomes" id="UP000194432">
    <property type="component" value="Chromosome 1"/>
</dbReference>
<dbReference type="AlphaFoldDB" id="A0A240U1A0"/>
<dbReference type="KEGG" id="acid:CBP33_05505"/>
<dbReference type="PANTHER" id="PTHR42928">
    <property type="entry name" value="TRICARBOXYLATE-BINDING PROTEIN"/>
    <property type="match status" value="1"/>
</dbReference>
<dbReference type="EMBL" id="CP021361">
    <property type="protein sequence ID" value="ART51204.1"/>
    <property type="molecule type" value="Genomic_DNA"/>
</dbReference>
<protein>
    <submittedName>
        <fullName evidence="2">Uncharacterized protein</fullName>
    </submittedName>
</protein>
<comment type="similarity">
    <text evidence="1">Belongs to the UPF0065 (bug) family.</text>
</comment>
<organism evidence="2 3">
    <name type="scientific">Acidovorax carolinensis</name>
    <dbReference type="NCBI Taxonomy" id="553814"/>
    <lineage>
        <taxon>Bacteria</taxon>
        <taxon>Pseudomonadati</taxon>
        <taxon>Pseudomonadota</taxon>
        <taxon>Betaproteobacteria</taxon>
        <taxon>Burkholderiales</taxon>
        <taxon>Comamonadaceae</taxon>
        <taxon>Acidovorax</taxon>
    </lineage>
</organism>
<dbReference type="InterPro" id="IPR042100">
    <property type="entry name" value="Bug_dom1"/>
</dbReference>
<keyword evidence="3" id="KW-1185">Reference proteome</keyword>
<evidence type="ECO:0000313" key="3">
    <source>
        <dbReference type="Proteomes" id="UP000194432"/>
    </source>
</evidence>
<dbReference type="Pfam" id="PF03401">
    <property type="entry name" value="TctC"/>
    <property type="match status" value="1"/>
</dbReference>
<dbReference type="Gene3D" id="3.40.190.150">
    <property type="entry name" value="Bordetella uptake gene, domain 1"/>
    <property type="match status" value="1"/>
</dbReference>
<name>A0A240U1A0_9BURK</name>
<dbReference type="KEGG" id="acis:CBP35_12990"/>
<evidence type="ECO:0000313" key="2">
    <source>
        <dbReference type="EMBL" id="ART51204.1"/>
    </source>
</evidence>
<evidence type="ECO:0000256" key="1">
    <source>
        <dbReference type="ARBA" id="ARBA00006987"/>
    </source>
</evidence>
<proteinExistence type="inferred from homology"/>
<gene>
    <name evidence="2" type="ORF">CBP34_05340</name>
</gene>
<accession>A0A240UAB6</accession>
<dbReference type="KEGG" id="acin:CBP34_05340"/>